<dbReference type="RefSeq" id="WP_020953096.1">
    <property type="nucleotide sequence ID" value="NC_022043.1"/>
</dbReference>
<evidence type="ECO:0000313" key="3">
    <source>
        <dbReference type="Proteomes" id="UP000015480"/>
    </source>
</evidence>
<dbReference type="OrthoDB" id="7767499at2"/>
<dbReference type="KEGG" id="pami:JCM7686_pAMI5p259"/>
<feature type="region of interest" description="Disordered" evidence="1">
    <location>
        <begin position="270"/>
        <end position="290"/>
    </location>
</feature>
<proteinExistence type="predicted"/>
<protein>
    <submittedName>
        <fullName evidence="2">3-deoxy-manno-octulosonate cytidylyltransferase protein</fullName>
        <ecNumber evidence="2">2.7.7.38</ecNumber>
    </submittedName>
</protein>
<organism evidence="2 3">
    <name type="scientific">Paracoccus aminophilus JCM 7686</name>
    <dbReference type="NCBI Taxonomy" id="1367847"/>
    <lineage>
        <taxon>Bacteria</taxon>
        <taxon>Pseudomonadati</taxon>
        <taxon>Pseudomonadota</taxon>
        <taxon>Alphaproteobacteria</taxon>
        <taxon>Rhodobacterales</taxon>
        <taxon>Paracoccaceae</taxon>
        <taxon>Paracoccus</taxon>
    </lineage>
</organism>
<evidence type="ECO:0000256" key="1">
    <source>
        <dbReference type="SAM" id="MobiDB-lite"/>
    </source>
</evidence>
<dbReference type="GO" id="GO:0008690">
    <property type="term" value="F:3-deoxy-manno-octulosonate cytidylyltransferase activity"/>
    <property type="evidence" value="ECO:0007669"/>
    <property type="project" value="UniProtKB-EC"/>
</dbReference>
<geneLocation type="plasmid" evidence="2 3">
    <name>pAMI5</name>
</geneLocation>
<sequence length="290" mass="32741">MRQDQIPHALPQGGADDPFWREYFAPYTDIVLIANSDEVDIHALDAQFGPDTLFVFFNKVYKVLDFTFRRPALLVSRSGMLGANIVHRREVPEVIRHFDPSSFLGILNIIIGNDERFSSATEFGVDRVAHLDLDPLLAPFYPQGKVPTTGFGLALWLKQLGLPARVTLAGFSSRRSEKWKVFDLHDWTFEQIVLRLMVRKDELRMIGGGEANSYAAIAAHFPQFSPAEISATADEVLSDRMSHLSTTVDRLMSVTKPLRALDQFVRKLRPKTRKQKHLAQQARENAGKAP</sequence>
<evidence type="ECO:0000313" key="2">
    <source>
        <dbReference type="EMBL" id="AGT11325.1"/>
    </source>
</evidence>
<reference evidence="2 3" key="1">
    <citation type="journal article" date="2014" name="BMC Genomics">
        <title>Architecture and functions of a multipartite genome of the methylotrophic bacterium Paracoccus aminophilus JCM 7686, containing primary and secondary chromids.</title>
        <authorList>
            <person name="Dziewit L."/>
            <person name="Czarnecki J."/>
            <person name="Wibberg D."/>
            <person name="Radlinska M."/>
            <person name="Mrozek P."/>
            <person name="Szymczak M."/>
            <person name="Schluter A."/>
            <person name="Puhler A."/>
            <person name="Bartosik D."/>
        </authorList>
    </citation>
    <scope>NUCLEOTIDE SEQUENCE [LARGE SCALE GENOMIC DNA]</scope>
    <source>
        <strain evidence="2">JCM 7686</strain>
        <plasmid evidence="3">Plasmid pAMI5</plasmid>
    </source>
</reference>
<keyword evidence="2" id="KW-0548">Nucleotidyltransferase</keyword>
<keyword evidence="2" id="KW-0808">Transferase</keyword>
<dbReference type="EC" id="2.7.7.38" evidence="2"/>
<dbReference type="PATRIC" id="fig|1367847.3.peg.4293"/>
<gene>
    <name evidence="2" type="ORF">JCM7686_pAMI5p259</name>
</gene>
<dbReference type="EMBL" id="CP006653">
    <property type="protein sequence ID" value="AGT11325.1"/>
    <property type="molecule type" value="Genomic_DNA"/>
</dbReference>
<dbReference type="AlphaFoldDB" id="S5Y6W7"/>
<dbReference type="Proteomes" id="UP000015480">
    <property type="component" value="Plasmid pAMI5"/>
</dbReference>
<keyword evidence="2" id="KW-0614">Plasmid</keyword>
<accession>S5Y6W7</accession>
<dbReference type="HOGENOM" id="CLU_976186_0_0_5"/>
<keyword evidence="3" id="KW-1185">Reference proteome</keyword>
<name>S5Y6W7_PARAH</name>